<keyword evidence="3 6" id="KW-1133">Transmembrane helix</keyword>
<dbReference type="AlphaFoldDB" id="A0AAW1JKY2"/>
<evidence type="ECO:0000256" key="2">
    <source>
        <dbReference type="ARBA" id="ARBA00022692"/>
    </source>
</evidence>
<dbReference type="EMBL" id="JBDFQZ010000007">
    <property type="protein sequence ID" value="KAK9705662.1"/>
    <property type="molecule type" value="Genomic_DNA"/>
</dbReference>
<organism evidence="9 10">
    <name type="scientific">Saponaria officinalis</name>
    <name type="common">Common soapwort</name>
    <name type="synonym">Lychnis saponaria</name>
    <dbReference type="NCBI Taxonomy" id="3572"/>
    <lineage>
        <taxon>Eukaryota</taxon>
        <taxon>Viridiplantae</taxon>
        <taxon>Streptophyta</taxon>
        <taxon>Embryophyta</taxon>
        <taxon>Tracheophyta</taxon>
        <taxon>Spermatophyta</taxon>
        <taxon>Magnoliopsida</taxon>
        <taxon>eudicotyledons</taxon>
        <taxon>Gunneridae</taxon>
        <taxon>Pentapetalae</taxon>
        <taxon>Caryophyllales</taxon>
        <taxon>Caryophyllaceae</taxon>
        <taxon>Caryophylleae</taxon>
        <taxon>Saponaria</taxon>
    </lineage>
</organism>
<feature type="domain" description="Ferric reductase NAD binding" evidence="8">
    <location>
        <begin position="126"/>
        <end position="198"/>
    </location>
</feature>
<evidence type="ECO:0000256" key="3">
    <source>
        <dbReference type="ARBA" id="ARBA00022989"/>
    </source>
</evidence>
<comment type="subcellular location">
    <subcellularLocation>
        <location evidence="1">Membrane</location>
        <topology evidence="1">Multi-pass membrane protein</topology>
    </subcellularLocation>
</comment>
<evidence type="ECO:0000313" key="9">
    <source>
        <dbReference type="EMBL" id="KAK9705662.1"/>
    </source>
</evidence>
<dbReference type="GO" id="GO:0016174">
    <property type="term" value="F:NAD(P)H oxidase H2O2-forming activity"/>
    <property type="evidence" value="ECO:0007669"/>
    <property type="project" value="TreeGrafter"/>
</dbReference>
<evidence type="ECO:0000256" key="4">
    <source>
        <dbReference type="ARBA" id="ARBA00023002"/>
    </source>
</evidence>
<keyword evidence="10" id="KW-1185">Reference proteome</keyword>
<accession>A0AAW1JKY2</accession>
<proteinExistence type="predicted"/>
<dbReference type="InterPro" id="IPR039261">
    <property type="entry name" value="FNR_nucleotide-bd"/>
</dbReference>
<evidence type="ECO:0000259" key="8">
    <source>
        <dbReference type="Pfam" id="PF08030"/>
    </source>
</evidence>
<dbReference type="Pfam" id="PF08030">
    <property type="entry name" value="NAD_binding_6"/>
    <property type="match status" value="1"/>
</dbReference>
<name>A0AAW1JKY2_SAPOF</name>
<dbReference type="Pfam" id="PF01794">
    <property type="entry name" value="Ferric_reduct"/>
    <property type="match status" value="1"/>
</dbReference>
<dbReference type="Gene3D" id="3.40.50.80">
    <property type="entry name" value="Nucleotide-binding domain of ferredoxin-NADP reductase (FNR) module"/>
    <property type="match status" value="1"/>
</dbReference>
<evidence type="ECO:0000313" key="10">
    <source>
        <dbReference type="Proteomes" id="UP001443914"/>
    </source>
</evidence>
<keyword evidence="2 6" id="KW-0812">Transmembrane</keyword>
<feature type="domain" description="Ferric oxidoreductase" evidence="7">
    <location>
        <begin position="10"/>
        <end position="111"/>
    </location>
</feature>
<keyword evidence="5 6" id="KW-0472">Membrane</keyword>
<dbReference type="GO" id="GO:0005886">
    <property type="term" value="C:plasma membrane"/>
    <property type="evidence" value="ECO:0007669"/>
    <property type="project" value="TreeGrafter"/>
</dbReference>
<dbReference type="Proteomes" id="UP001443914">
    <property type="component" value="Unassembled WGS sequence"/>
</dbReference>
<dbReference type="InterPro" id="IPR013130">
    <property type="entry name" value="Fe3_Rdtase_TM_dom"/>
</dbReference>
<dbReference type="InterPro" id="IPR050369">
    <property type="entry name" value="RBOH/FRE"/>
</dbReference>
<evidence type="ECO:0000259" key="7">
    <source>
        <dbReference type="Pfam" id="PF01794"/>
    </source>
</evidence>
<dbReference type="PANTHER" id="PTHR11972:SF44">
    <property type="entry name" value="RESPIRATORY BURST OXIDASE HOMOLOG PROTEIN E"/>
    <property type="match status" value="1"/>
</dbReference>
<sequence length="231" mass="25959">MIACAIGGGVIIHAGSHLTCDFPRLVNSSPEKFALIASYFDNKKPSYWDLIKGYEGVTGITMVILLTISFTLATSKFRKNVVKLGSPLNRLTGYKVFWYSHHLFILVYVLLLIHGFFVFLTKDWTHKAGLIKMHTYLTSVYEECDARSTLLTLIQALTHAKYGVDILTGTKVKTHFGRPKWRDVFAKLVTKHPYSTIASGSKRVKAVITGNEPQNINTVRVPQRTVLGNRE</sequence>
<gene>
    <name evidence="9" type="ORF">RND81_07G074300</name>
</gene>
<comment type="caution">
    <text evidence="9">The sequence shown here is derived from an EMBL/GenBank/DDBJ whole genome shotgun (WGS) entry which is preliminary data.</text>
</comment>
<keyword evidence="4" id="KW-0560">Oxidoreductase</keyword>
<evidence type="ECO:0000256" key="5">
    <source>
        <dbReference type="ARBA" id="ARBA00023136"/>
    </source>
</evidence>
<evidence type="ECO:0000256" key="6">
    <source>
        <dbReference type="SAM" id="Phobius"/>
    </source>
</evidence>
<dbReference type="PANTHER" id="PTHR11972">
    <property type="entry name" value="NADPH OXIDASE"/>
    <property type="match status" value="1"/>
</dbReference>
<dbReference type="InterPro" id="IPR013121">
    <property type="entry name" value="Fe_red_NAD-bd_6"/>
</dbReference>
<feature type="transmembrane region" description="Helical" evidence="6">
    <location>
        <begin position="56"/>
        <end position="75"/>
    </location>
</feature>
<protein>
    <submittedName>
        <fullName evidence="9">Uncharacterized protein</fullName>
    </submittedName>
</protein>
<feature type="transmembrane region" description="Helical" evidence="6">
    <location>
        <begin position="96"/>
        <end position="120"/>
    </location>
</feature>
<reference evidence="9" key="1">
    <citation type="submission" date="2024-03" db="EMBL/GenBank/DDBJ databases">
        <title>WGS assembly of Saponaria officinalis var. Norfolk2.</title>
        <authorList>
            <person name="Jenkins J."/>
            <person name="Shu S."/>
            <person name="Grimwood J."/>
            <person name="Barry K."/>
            <person name="Goodstein D."/>
            <person name="Schmutz J."/>
            <person name="Leebens-Mack J."/>
            <person name="Osbourn A."/>
        </authorList>
    </citation>
    <scope>NUCLEOTIDE SEQUENCE [LARGE SCALE GENOMIC DNA]</scope>
    <source>
        <strain evidence="9">JIC</strain>
    </source>
</reference>
<evidence type="ECO:0000256" key="1">
    <source>
        <dbReference type="ARBA" id="ARBA00004141"/>
    </source>
</evidence>